<feature type="domain" description="HTH cro/C1-type" evidence="1">
    <location>
        <begin position="13"/>
        <end position="69"/>
    </location>
</feature>
<evidence type="ECO:0000313" key="3">
    <source>
        <dbReference type="Proteomes" id="UP000029380"/>
    </source>
</evidence>
<proteinExistence type="predicted"/>
<accession>A0A091C6B3</accession>
<dbReference type="Pfam" id="PF01381">
    <property type="entry name" value="HTH_3"/>
    <property type="match status" value="1"/>
</dbReference>
<dbReference type="SMART" id="SM00530">
    <property type="entry name" value="HTH_XRE"/>
    <property type="match status" value="1"/>
</dbReference>
<dbReference type="InterPro" id="IPR001387">
    <property type="entry name" value="Cro/C1-type_HTH"/>
</dbReference>
<comment type="caution">
    <text evidence="2">The sequence shown here is derived from an EMBL/GenBank/DDBJ whole genome shotgun (WGS) entry which is preliminary data.</text>
</comment>
<dbReference type="PROSITE" id="PS50943">
    <property type="entry name" value="HTH_CROC1"/>
    <property type="match status" value="1"/>
</dbReference>
<dbReference type="CDD" id="cd00093">
    <property type="entry name" value="HTH_XRE"/>
    <property type="match status" value="1"/>
</dbReference>
<reference evidence="2 3" key="1">
    <citation type="submission" date="2014-08" db="EMBL/GenBank/DDBJ databases">
        <title>Genome sequence of Tetragenococcus muriaticus.</title>
        <authorList>
            <person name="Chuea-nongthon C."/>
            <person name="Rodtong S."/>
            <person name="Yongsawatdigul J."/>
            <person name="Steele J.L."/>
            <person name="Liu X.-y."/>
            <person name="Speers J."/>
            <person name="Glasner J.D."/>
            <person name="Neeno-Eckwall E.C."/>
        </authorList>
    </citation>
    <scope>NUCLEOTIDE SEQUENCE [LARGE SCALE GENOMIC DNA]</scope>
    <source>
        <strain evidence="2 3">PMC-11-5</strain>
    </source>
</reference>
<evidence type="ECO:0000259" key="1">
    <source>
        <dbReference type="PROSITE" id="PS50943"/>
    </source>
</evidence>
<dbReference type="GO" id="GO:0003677">
    <property type="term" value="F:DNA binding"/>
    <property type="evidence" value="ECO:0007669"/>
    <property type="project" value="InterPro"/>
</dbReference>
<dbReference type="RefSeq" id="WP_038025820.1">
    <property type="nucleotide sequence ID" value="NZ_JPVU01000098.1"/>
</dbReference>
<dbReference type="InterPro" id="IPR010982">
    <property type="entry name" value="Lambda_DNA-bd_dom_sf"/>
</dbReference>
<dbReference type="OrthoDB" id="2055733at2"/>
<protein>
    <recommendedName>
        <fullName evidence="1">HTH cro/C1-type domain-containing protein</fullName>
    </recommendedName>
</protein>
<dbReference type="EMBL" id="JPVU01000098">
    <property type="protein sequence ID" value="KFN92409.1"/>
    <property type="molecule type" value="Genomic_DNA"/>
</dbReference>
<dbReference type="AlphaFoldDB" id="A0A091C6B3"/>
<organism evidence="2 3">
    <name type="scientific">Tetragenococcus muriaticus PMC-11-5</name>
    <dbReference type="NCBI Taxonomy" id="1302649"/>
    <lineage>
        <taxon>Bacteria</taxon>
        <taxon>Bacillati</taxon>
        <taxon>Bacillota</taxon>
        <taxon>Bacilli</taxon>
        <taxon>Lactobacillales</taxon>
        <taxon>Enterococcaceae</taxon>
        <taxon>Tetragenococcus</taxon>
    </lineage>
</organism>
<sequence length="85" mass="9774">MHKGSPKTIGNRIYEIRLNQGLTMDEFARRIDDKAKSGTVSNWETGKNLPSKHRLKIIAEIGGMKVTDLLKESEEEFYKSERFGF</sequence>
<gene>
    <name evidence="2" type="ORF">TMUPMC115_0921</name>
</gene>
<evidence type="ECO:0000313" key="2">
    <source>
        <dbReference type="EMBL" id="KFN92409.1"/>
    </source>
</evidence>
<dbReference type="Proteomes" id="UP000029380">
    <property type="component" value="Unassembled WGS sequence"/>
</dbReference>
<name>A0A091C6B3_9ENTE</name>
<dbReference type="SUPFAM" id="SSF47413">
    <property type="entry name" value="lambda repressor-like DNA-binding domains"/>
    <property type="match status" value="1"/>
</dbReference>
<dbReference type="PATRIC" id="fig|1302649.3.peg.923"/>
<dbReference type="Gene3D" id="1.10.260.40">
    <property type="entry name" value="lambda repressor-like DNA-binding domains"/>
    <property type="match status" value="1"/>
</dbReference>